<dbReference type="AlphaFoldDB" id="A0A1G6MQ59"/>
<accession>A0A1G6MQ59</accession>
<protein>
    <submittedName>
        <fullName evidence="1">Uncharacterized protein</fullName>
    </submittedName>
</protein>
<sequence>MVPNINIQQDQSNPFYDLVKTIYRYYAIGVGEPNTFYKGYQDLTNIITEKINRLIAGDMPVVCAELSGEVKQAFPNYTVRTSYHKQFPNYAIEIELPKKEYPEIHLIYHLKLRISLLTKYYTLFFEEMTLHQNIKSGLSGQQPLRSIAVSSALTNLPESEQMVTALKEIIKKIFPDYHFVSHRLLMSRKIKGGYPHGADHNPYKDEFSIYNFLFDNEYEVFPGISIC</sequence>
<keyword evidence="2" id="KW-1185">Reference proteome</keyword>
<dbReference type="RefSeq" id="WP_090765848.1">
    <property type="nucleotide sequence ID" value="NZ_FMZH01000002.1"/>
</dbReference>
<dbReference type="EMBL" id="FMZH01000002">
    <property type="protein sequence ID" value="SDC57670.1"/>
    <property type="molecule type" value="Genomic_DNA"/>
</dbReference>
<evidence type="ECO:0000313" key="2">
    <source>
        <dbReference type="Proteomes" id="UP000199455"/>
    </source>
</evidence>
<evidence type="ECO:0000313" key="1">
    <source>
        <dbReference type="EMBL" id="SDC57670.1"/>
    </source>
</evidence>
<proteinExistence type="predicted"/>
<reference evidence="2" key="1">
    <citation type="submission" date="2016-10" db="EMBL/GenBank/DDBJ databases">
        <authorList>
            <person name="Varghese N."/>
            <person name="Submissions S."/>
        </authorList>
    </citation>
    <scope>NUCLEOTIDE SEQUENCE [LARGE SCALE GENOMIC DNA]</scope>
    <source>
        <strain evidence="2">DSM 18609</strain>
    </source>
</reference>
<dbReference type="STRING" id="390242.SAMN04488024_102420"/>
<dbReference type="Proteomes" id="UP000199455">
    <property type="component" value="Unassembled WGS sequence"/>
</dbReference>
<gene>
    <name evidence="1" type="ORF">SAMN04488024_102420</name>
</gene>
<organism evidence="1 2">
    <name type="scientific">Pedobacter soli</name>
    <dbReference type="NCBI Taxonomy" id="390242"/>
    <lineage>
        <taxon>Bacteria</taxon>
        <taxon>Pseudomonadati</taxon>
        <taxon>Bacteroidota</taxon>
        <taxon>Sphingobacteriia</taxon>
        <taxon>Sphingobacteriales</taxon>
        <taxon>Sphingobacteriaceae</taxon>
        <taxon>Pedobacter</taxon>
    </lineage>
</organism>
<name>A0A1G6MQ59_9SPHI</name>